<dbReference type="Gene3D" id="3.30.110.170">
    <property type="entry name" value="Protein of unknown function (DUF541), domain 1"/>
    <property type="match status" value="1"/>
</dbReference>
<sequence length="205" mass="21764">MADVVTTGTGEVEYAADRATLWLTYRAKEKNRARAVSALTAQVAQVEPLLARDGVEVRSRRLSVHANWENKRNTGCIAEQNYSLRVTDTAVLEDLLNALLATEPANLNGPNWELADQTAATREAQHLAVAKARLHAEGYASALGLGLGELVRITDGSQGPGMGGGFGRVHYAAAAASGPDVRELNLEPELITVSASCTATWTLVG</sequence>
<dbReference type="InterPro" id="IPR052022">
    <property type="entry name" value="26kDa_periplasmic_antigen"/>
</dbReference>
<evidence type="ECO:0008006" key="3">
    <source>
        <dbReference type="Google" id="ProtNLM"/>
    </source>
</evidence>
<evidence type="ECO:0000313" key="2">
    <source>
        <dbReference type="Proteomes" id="UP000517916"/>
    </source>
</evidence>
<dbReference type="Proteomes" id="UP000517916">
    <property type="component" value="Unassembled WGS sequence"/>
</dbReference>
<comment type="caution">
    <text evidence="1">The sequence shown here is derived from an EMBL/GenBank/DDBJ whole genome shotgun (WGS) entry which is preliminary data.</text>
</comment>
<dbReference type="EMBL" id="JACJID010000005">
    <property type="protein sequence ID" value="MBA8929403.1"/>
    <property type="molecule type" value="Genomic_DNA"/>
</dbReference>
<dbReference type="Pfam" id="PF04402">
    <property type="entry name" value="SIMPL"/>
    <property type="match status" value="1"/>
</dbReference>
<dbReference type="PANTHER" id="PTHR34387">
    <property type="entry name" value="SLR1258 PROTEIN"/>
    <property type="match status" value="1"/>
</dbReference>
<accession>A0ABR6BR94</accession>
<proteinExistence type="predicted"/>
<dbReference type="Gene3D" id="3.30.70.2970">
    <property type="entry name" value="Protein of unknown function (DUF541), domain 2"/>
    <property type="match status" value="1"/>
</dbReference>
<dbReference type="PANTHER" id="PTHR34387:SF1">
    <property type="entry name" value="PERIPLASMIC IMMUNOGENIC PROTEIN"/>
    <property type="match status" value="1"/>
</dbReference>
<keyword evidence="2" id="KW-1185">Reference proteome</keyword>
<name>A0ABR6BR94_9PSEU</name>
<dbReference type="InterPro" id="IPR007497">
    <property type="entry name" value="SIMPL/DUF541"/>
</dbReference>
<dbReference type="RefSeq" id="WP_025361813.1">
    <property type="nucleotide sequence ID" value="NZ_BAAABQ010000093.1"/>
</dbReference>
<evidence type="ECO:0000313" key="1">
    <source>
        <dbReference type="EMBL" id="MBA8929403.1"/>
    </source>
</evidence>
<reference evidence="1 2" key="1">
    <citation type="submission" date="2020-08" db="EMBL/GenBank/DDBJ databases">
        <title>Genomic Encyclopedia of Archaeal and Bacterial Type Strains, Phase II (KMG-II): from individual species to whole genera.</title>
        <authorList>
            <person name="Goeker M."/>
        </authorList>
    </citation>
    <scope>NUCLEOTIDE SEQUENCE [LARGE SCALE GENOMIC DNA]</scope>
    <source>
        <strain evidence="1 2">DSM 43850</strain>
    </source>
</reference>
<protein>
    <recommendedName>
        <fullName evidence="3">DUF541 domain-containing protein</fullName>
    </recommendedName>
</protein>
<gene>
    <name evidence="1" type="ORF">BC739_006621</name>
</gene>
<organism evidence="1 2">
    <name type="scientific">Kutzneria viridogrisea</name>
    <dbReference type="NCBI Taxonomy" id="47990"/>
    <lineage>
        <taxon>Bacteria</taxon>
        <taxon>Bacillati</taxon>
        <taxon>Actinomycetota</taxon>
        <taxon>Actinomycetes</taxon>
        <taxon>Pseudonocardiales</taxon>
        <taxon>Pseudonocardiaceae</taxon>
        <taxon>Kutzneria</taxon>
    </lineage>
</organism>